<dbReference type="STRING" id="81985.R0H7E7"/>
<dbReference type="PANTHER" id="PTHR36710:SF18">
    <property type="entry name" value="PECTINESTERASE INHIBITOR 5-RELATED"/>
    <property type="match status" value="1"/>
</dbReference>
<evidence type="ECO:0000259" key="4">
    <source>
        <dbReference type="SMART" id="SM00856"/>
    </source>
</evidence>
<evidence type="ECO:0000313" key="6">
    <source>
        <dbReference type="Proteomes" id="UP000029121"/>
    </source>
</evidence>
<evidence type="ECO:0000256" key="1">
    <source>
        <dbReference type="ARBA" id="ARBA00022729"/>
    </source>
</evidence>
<dbReference type="EMBL" id="KB870809">
    <property type="protein sequence ID" value="EOA25224.1"/>
    <property type="molecule type" value="Genomic_DNA"/>
</dbReference>
<dbReference type="CDD" id="cd15797">
    <property type="entry name" value="PMEI"/>
    <property type="match status" value="1"/>
</dbReference>
<evidence type="ECO:0000256" key="3">
    <source>
        <dbReference type="ARBA" id="ARBA00038471"/>
    </source>
</evidence>
<dbReference type="SMART" id="SM00856">
    <property type="entry name" value="PMEI"/>
    <property type="match status" value="1"/>
</dbReference>
<comment type="similarity">
    <text evidence="3">Belongs to the PMEI family.</text>
</comment>
<dbReference type="Pfam" id="PF04043">
    <property type="entry name" value="PMEI"/>
    <property type="match status" value="1"/>
</dbReference>
<keyword evidence="2" id="KW-1015">Disulfide bond</keyword>
<evidence type="ECO:0000256" key="2">
    <source>
        <dbReference type="ARBA" id="ARBA00023157"/>
    </source>
</evidence>
<dbReference type="PANTHER" id="PTHR36710">
    <property type="entry name" value="PECTINESTERASE INHIBITOR-LIKE"/>
    <property type="match status" value="1"/>
</dbReference>
<organism evidence="5 6">
    <name type="scientific">Capsella rubella</name>
    <dbReference type="NCBI Taxonomy" id="81985"/>
    <lineage>
        <taxon>Eukaryota</taxon>
        <taxon>Viridiplantae</taxon>
        <taxon>Streptophyta</taxon>
        <taxon>Embryophyta</taxon>
        <taxon>Tracheophyta</taxon>
        <taxon>Spermatophyta</taxon>
        <taxon>Magnoliopsida</taxon>
        <taxon>eudicotyledons</taxon>
        <taxon>Gunneridae</taxon>
        <taxon>Pentapetalae</taxon>
        <taxon>rosids</taxon>
        <taxon>malvids</taxon>
        <taxon>Brassicales</taxon>
        <taxon>Brassicaceae</taxon>
        <taxon>Camelineae</taxon>
        <taxon>Capsella</taxon>
    </lineage>
</organism>
<dbReference type="InterPro" id="IPR034086">
    <property type="entry name" value="PMEI_plant"/>
</dbReference>
<gene>
    <name evidence="5" type="ORF">CARUB_v10018537mg</name>
</gene>
<dbReference type="Gene3D" id="1.20.140.40">
    <property type="entry name" value="Invertase/pectin methylesterase inhibitor family protein"/>
    <property type="match status" value="1"/>
</dbReference>
<dbReference type="KEGG" id="crb:17887051"/>
<dbReference type="NCBIfam" id="TIGR01614">
    <property type="entry name" value="PME_inhib"/>
    <property type="match status" value="1"/>
</dbReference>
<dbReference type="OrthoDB" id="1094948at2759"/>
<dbReference type="Proteomes" id="UP000029121">
    <property type="component" value="Unassembled WGS sequence"/>
</dbReference>
<dbReference type="AlphaFoldDB" id="R0H7E7"/>
<dbReference type="SUPFAM" id="SSF101148">
    <property type="entry name" value="Plant invertase/pectin methylesterase inhibitor"/>
    <property type="match status" value="1"/>
</dbReference>
<dbReference type="InterPro" id="IPR006501">
    <property type="entry name" value="Pectinesterase_inhib_dom"/>
</dbReference>
<name>R0H7E7_9BRAS</name>
<keyword evidence="1" id="KW-0732">Signal</keyword>
<accession>R0H7E7</accession>
<proteinExistence type="inferred from homology"/>
<sequence>MATMLRIHMTFPLSSLLVFVFFAFTAANAMLIKDMYAFCKETDDVNFCLKYIGTDVRILAARDLRDVLVIAISKCKIQVSNAARHINKVSYKYSSQLGTQRVYFCRKYYKLASDSFQKAYEEAQEKAYANSPEVSAREGSMYVCMCENEWKKDGPDQKSPVTFYNTNVVKLISIIDLIIGKLYG</sequence>
<evidence type="ECO:0000313" key="5">
    <source>
        <dbReference type="EMBL" id="EOA25224.1"/>
    </source>
</evidence>
<dbReference type="InterPro" id="IPR052421">
    <property type="entry name" value="PCW_Enzyme_Inhibitor"/>
</dbReference>
<keyword evidence="6" id="KW-1185">Reference proteome</keyword>
<feature type="domain" description="Pectinesterase inhibitor" evidence="4">
    <location>
        <begin position="30"/>
        <end position="178"/>
    </location>
</feature>
<protein>
    <recommendedName>
        <fullName evidence="4">Pectinesterase inhibitor domain-containing protein</fullName>
    </recommendedName>
</protein>
<reference evidence="6" key="1">
    <citation type="journal article" date="2013" name="Nat. Genet.">
        <title>The Capsella rubella genome and the genomic consequences of rapid mating system evolution.</title>
        <authorList>
            <person name="Slotte T."/>
            <person name="Hazzouri K.M."/>
            <person name="Agren J.A."/>
            <person name="Koenig D."/>
            <person name="Maumus F."/>
            <person name="Guo Y.L."/>
            <person name="Steige K."/>
            <person name="Platts A.E."/>
            <person name="Escobar J.S."/>
            <person name="Newman L.K."/>
            <person name="Wang W."/>
            <person name="Mandakova T."/>
            <person name="Vello E."/>
            <person name="Smith L.M."/>
            <person name="Henz S.R."/>
            <person name="Steffen J."/>
            <person name="Takuno S."/>
            <person name="Brandvain Y."/>
            <person name="Coop G."/>
            <person name="Andolfatto P."/>
            <person name="Hu T.T."/>
            <person name="Blanchette M."/>
            <person name="Clark R.M."/>
            <person name="Quesneville H."/>
            <person name="Nordborg M."/>
            <person name="Gaut B.S."/>
            <person name="Lysak M.A."/>
            <person name="Jenkins J."/>
            <person name="Grimwood J."/>
            <person name="Chapman J."/>
            <person name="Prochnik S."/>
            <person name="Shu S."/>
            <person name="Rokhsar D."/>
            <person name="Schmutz J."/>
            <person name="Weigel D."/>
            <person name="Wright S.I."/>
        </authorList>
    </citation>
    <scope>NUCLEOTIDE SEQUENCE [LARGE SCALE GENOMIC DNA]</scope>
    <source>
        <strain evidence="6">cv. Monte Gargano</strain>
    </source>
</reference>
<dbReference type="GO" id="GO:0046910">
    <property type="term" value="F:pectinesterase inhibitor activity"/>
    <property type="evidence" value="ECO:0007669"/>
    <property type="project" value="InterPro"/>
</dbReference>
<dbReference type="InterPro" id="IPR035513">
    <property type="entry name" value="Invertase/methylesterase_inhib"/>
</dbReference>